<reference evidence="6" key="1">
    <citation type="journal article" date="2021" name="PeerJ">
        <title>Extensive microbial diversity within the chicken gut microbiome revealed by metagenomics and culture.</title>
        <authorList>
            <person name="Gilroy R."/>
            <person name="Ravi A."/>
            <person name="Getino M."/>
            <person name="Pursley I."/>
            <person name="Horton D.L."/>
            <person name="Alikhan N.F."/>
            <person name="Baker D."/>
            <person name="Gharbi K."/>
            <person name="Hall N."/>
            <person name="Watson M."/>
            <person name="Adriaenssens E.M."/>
            <person name="Foster-Nyarko E."/>
            <person name="Jarju S."/>
            <person name="Secka A."/>
            <person name="Antonio M."/>
            <person name="Oren A."/>
            <person name="Chaudhuri R.R."/>
            <person name="La Ragione R."/>
            <person name="Hildebrand F."/>
            <person name="Pallen M.J."/>
        </authorList>
    </citation>
    <scope>NUCLEOTIDE SEQUENCE</scope>
    <source>
        <strain evidence="6">CHK188-4685</strain>
    </source>
</reference>
<comment type="caution">
    <text evidence="6">The sequence shown here is derived from an EMBL/GenBank/DDBJ whole genome shotgun (WGS) entry which is preliminary data.</text>
</comment>
<dbReference type="SUPFAM" id="SSF46785">
    <property type="entry name" value="Winged helix' DNA-binding domain"/>
    <property type="match status" value="1"/>
</dbReference>
<evidence type="ECO:0000313" key="6">
    <source>
        <dbReference type="EMBL" id="HJB06944.1"/>
    </source>
</evidence>
<dbReference type="Proteomes" id="UP000886804">
    <property type="component" value="Unassembled WGS sequence"/>
</dbReference>
<dbReference type="AlphaFoldDB" id="A0A9D2L6M0"/>
<dbReference type="Pfam" id="PF00126">
    <property type="entry name" value="HTH_1"/>
    <property type="match status" value="1"/>
</dbReference>
<dbReference type="FunFam" id="1.10.10.10:FF:000001">
    <property type="entry name" value="LysR family transcriptional regulator"/>
    <property type="match status" value="1"/>
</dbReference>
<dbReference type="CDD" id="cd05466">
    <property type="entry name" value="PBP2_LTTR_substrate"/>
    <property type="match status" value="1"/>
</dbReference>
<dbReference type="PANTHER" id="PTHR30126">
    <property type="entry name" value="HTH-TYPE TRANSCRIPTIONAL REGULATOR"/>
    <property type="match status" value="1"/>
</dbReference>
<dbReference type="PANTHER" id="PTHR30126:SF40">
    <property type="entry name" value="HTH-TYPE TRANSCRIPTIONAL REGULATOR GLTR"/>
    <property type="match status" value="1"/>
</dbReference>
<evidence type="ECO:0000313" key="7">
    <source>
        <dbReference type="Proteomes" id="UP000886804"/>
    </source>
</evidence>
<organism evidence="6 7">
    <name type="scientific">Candidatus Enterocloster faecavium</name>
    <dbReference type="NCBI Taxonomy" id="2838560"/>
    <lineage>
        <taxon>Bacteria</taxon>
        <taxon>Bacillati</taxon>
        <taxon>Bacillota</taxon>
        <taxon>Clostridia</taxon>
        <taxon>Lachnospirales</taxon>
        <taxon>Lachnospiraceae</taxon>
        <taxon>Enterocloster</taxon>
    </lineage>
</organism>
<evidence type="ECO:0000256" key="2">
    <source>
        <dbReference type="ARBA" id="ARBA00023015"/>
    </source>
</evidence>
<dbReference type="EMBL" id="DWYS01000047">
    <property type="protein sequence ID" value="HJB06944.1"/>
    <property type="molecule type" value="Genomic_DNA"/>
</dbReference>
<dbReference type="Gene3D" id="1.10.10.10">
    <property type="entry name" value="Winged helix-like DNA-binding domain superfamily/Winged helix DNA-binding domain"/>
    <property type="match status" value="1"/>
</dbReference>
<name>A0A9D2L6M0_9FIRM</name>
<dbReference type="Gene3D" id="3.40.190.290">
    <property type="match status" value="1"/>
</dbReference>
<evidence type="ECO:0000256" key="1">
    <source>
        <dbReference type="ARBA" id="ARBA00009437"/>
    </source>
</evidence>
<dbReference type="InterPro" id="IPR005119">
    <property type="entry name" value="LysR_subst-bd"/>
</dbReference>
<dbReference type="GO" id="GO:0003700">
    <property type="term" value="F:DNA-binding transcription factor activity"/>
    <property type="evidence" value="ECO:0007669"/>
    <property type="project" value="InterPro"/>
</dbReference>
<evidence type="ECO:0000259" key="5">
    <source>
        <dbReference type="PROSITE" id="PS50931"/>
    </source>
</evidence>
<dbReference type="PRINTS" id="PR00039">
    <property type="entry name" value="HTHLYSR"/>
</dbReference>
<dbReference type="InterPro" id="IPR036390">
    <property type="entry name" value="WH_DNA-bd_sf"/>
</dbReference>
<dbReference type="SUPFAM" id="SSF53850">
    <property type="entry name" value="Periplasmic binding protein-like II"/>
    <property type="match status" value="1"/>
</dbReference>
<dbReference type="InterPro" id="IPR000847">
    <property type="entry name" value="LysR_HTH_N"/>
</dbReference>
<evidence type="ECO:0000256" key="3">
    <source>
        <dbReference type="ARBA" id="ARBA00023125"/>
    </source>
</evidence>
<gene>
    <name evidence="6" type="ORF">H9716_03680</name>
</gene>
<accession>A0A9D2L6M0</accession>
<dbReference type="Pfam" id="PF03466">
    <property type="entry name" value="LysR_substrate"/>
    <property type="match status" value="1"/>
</dbReference>
<proteinExistence type="inferred from homology"/>
<dbReference type="InterPro" id="IPR036388">
    <property type="entry name" value="WH-like_DNA-bd_sf"/>
</dbReference>
<reference evidence="6" key="2">
    <citation type="submission" date="2021-04" db="EMBL/GenBank/DDBJ databases">
        <authorList>
            <person name="Gilroy R."/>
        </authorList>
    </citation>
    <scope>NUCLEOTIDE SEQUENCE</scope>
    <source>
        <strain evidence="6">CHK188-4685</strain>
    </source>
</reference>
<comment type="similarity">
    <text evidence="1">Belongs to the LysR transcriptional regulatory family.</text>
</comment>
<sequence length="296" mass="33456">MTQQSIEIFLAVVRTGSISGAAQTFYITQPAVSRHIRDLENEIGCTLFQRGKGIRKISLTEQGESFLALAQRWLTLWRETREISAKTAPRLNLSSVGSISTYILPDVIQRFISEHPEITFHFSNHHSFEAYRYVENGTSNLAFISDDMYYSGVETIPAFREPMVLLASKSYELPDSPVHPAQLDPLQEIRLPWNPEYDVWHDFWFSLTAPARAVIDQMSLLEAFLSWGECWAITPISVANAISLRCAVSVHELQEGPSPRIIYYLKNPSSCPQSVPIFLACLKQSILQLSGMECLL</sequence>
<evidence type="ECO:0000256" key="4">
    <source>
        <dbReference type="ARBA" id="ARBA00023163"/>
    </source>
</evidence>
<keyword evidence="4" id="KW-0804">Transcription</keyword>
<dbReference type="GO" id="GO:0000976">
    <property type="term" value="F:transcription cis-regulatory region binding"/>
    <property type="evidence" value="ECO:0007669"/>
    <property type="project" value="TreeGrafter"/>
</dbReference>
<dbReference type="PROSITE" id="PS50931">
    <property type="entry name" value="HTH_LYSR"/>
    <property type="match status" value="1"/>
</dbReference>
<feature type="domain" description="HTH lysR-type" evidence="5">
    <location>
        <begin position="1"/>
        <end position="60"/>
    </location>
</feature>
<keyword evidence="3" id="KW-0238">DNA-binding</keyword>
<protein>
    <submittedName>
        <fullName evidence="6">LysR family transcriptional regulator</fullName>
    </submittedName>
</protein>
<keyword evidence="2" id="KW-0805">Transcription regulation</keyword>